<proteinExistence type="predicted"/>
<dbReference type="OrthoDB" id="62312at2759"/>
<dbReference type="EMBL" id="CAMAPE010000045">
    <property type="protein sequence ID" value="CAH9103602.1"/>
    <property type="molecule type" value="Genomic_DNA"/>
</dbReference>
<dbReference type="Proteomes" id="UP001152484">
    <property type="component" value="Unassembled WGS sequence"/>
</dbReference>
<gene>
    <name evidence="1" type="ORF">CEURO_LOCUS16196</name>
</gene>
<organism evidence="1 2">
    <name type="scientific">Cuscuta europaea</name>
    <name type="common">European dodder</name>
    <dbReference type="NCBI Taxonomy" id="41803"/>
    <lineage>
        <taxon>Eukaryota</taxon>
        <taxon>Viridiplantae</taxon>
        <taxon>Streptophyta</taxon>
        <taxon>Embryophyta</taxon>
        <taxon>Tracheophyta</taxon>
        <taxon>Spermatophyta</taxon>
        <taxon>Magnoliopsida</taxon>
        <taxon>eudicotyledons</taxon>
        <taxon>Gunneridae</taxon>
        <taxon>Pentapetalae</taxon>
        <taxon>asterids</taxon>
        <taxon>lamiids</taxon>
        <taxon>Solanales</taxon>
        <taxon>Convolvulaceae</taxon>
        <taxon>Cuscuteae</taxon>
        <taxon>Cuscuta</taxon>
        <taxon>Cuscuta subgen. Cuscuta</taxon>
    </lineage>
</organism>
<protein>
    <submittedName>
        <fullName evidence="1">Uncharacterized protein</fullName>
    </submittedName>
</protein>
<sequence>MRFDRVRNILQGQERSLLKRSSTINTHLKDCRYDMNTLVGVPLALAATSLLFDCEFFHHSFYTTSNKYLKPSIYHSLHFLKHCFTNGHISMPLESSGVYLHIVIKFNHMYSLLDFHDQTDVSKLRLY</sequence>
<evidence type="ECO:0000313" key="1">
    <source>
        <dbReference type="EMBL" id="CAH9103602.1"/>
    </source>
</evidence>
<keyword evidence="2" id="KW-1185">Reference proteome</keyword>
<reference evidence="1" key="1">
    <citation type="submission" date="2022-07" db="EMBL/GenBank/DDBJ databases">
        <authorList>
            <person name="Macas J."/>
            <person name="Novak P."/>
            <person name="Neumann P."/>
        </authorList>
    </citation>
    <scope>NUCLEOTIDE SEQUENCE</scope>
</reference>
<evidence type="ECO:0000313" key="2">
    <source>
        <dbReference type="Proteomes" id="UP001152484"/>
    </source>
</evidence>
<comment type="caution">
    <text evidence="1">The sequence shown here is derived from an EMBL/GenBank/DDBJ whole genome shotgun (WGS) entry which is preliminary data.</text>
</comment>
<dbReference type="AlphaFoldDB" id="A0A9P0ZKG5"/>
<name>A0A9P0ZKG5_CUSEU</name>
<accession>A0A9P0ZKG5</accession>